<dbReference type="PANTHER" id="PTHR36582:SF2">
    <property type="entry name" value="ANTITOXIN PARD"/>
    <property type="match status" value="1"/>
</dbReference>
<reference evidence="3 4" key="1">
    <citation type="submission" date="2014-08" db="EMBL/GenBank/DDBJ databases">
        <authorList>
            <person name="Chen Y.-H."/>
        </authorList>
    </citation>
    <scope>NUCLEOTIDE SEQUENCE [LARGE SCALE GENOMIC DNA]</scope>
</reference>
<dbReference type="InterPro" id="IPR022789">
    <property type="entry name" value="ParD"/>
</dbReference>
<proteinExistence type="inferred from homology"/>
<dbReference type="AlphaFoldDB" id="A0A0T7FDS2"/>
<evidence type="ECO:0000313" key="4">
    <source>
        <dbReference type="Proteomes" id="UP000046176"/>
    </source>
</evidence>
<evidence type="ECO:0000256" key="1">
    <source>
        <dbReference type="ARBA" id="ARBA00008580"/>
    </source>
</evidence>
<protein>
    <submittedName>
        <fullName evidence="3">Putative addiction module antidote protein, CC2985 family</fullName>
    </submittedName>
</protein>
<dbReference type="EMBL" id="CCRH01000004">
    <property type="protein sequence ID" value="CDZ33079.1"/>
    <property type="molecule type" value="Genomic_DNA"/>
</dbReference>
<sequence>MKATNMRTLTVSLTPQQAAMLQSAVDGGDYASNSEIVRDALRLWEQREEIRRMEIGRLKKAYDEGMASGEGREVSADALLSELKAEARKRG</sequence>
<keyword evidence="2" id="KW-1277">Toxin-antitoxin system</keyword>
<dbReference type="RefSeq" id="WP_046665891.1">
    <property type="nucleotide sequence ID" value="NZ_CCRH01000004.1"/>
</dbReference>
<dbReference type="Proteomes" id="UP000046176">
    <property type="component" value="Unassembled WGS sequence"/>
</dbReference>
<name>A0A0T7FDS2_NEOGA</name>
<dbReference type="InterPro" id="IPR010985">
    <property type="entry name" value="Ribbon_hlx_hlx"/>
</dbReference>
<dbReference type="Pfam" id="PF03693">
    <property type="entry name" value="ParD_antitoxin"/>
    <property type="match status" value="1"/>
</dbReference>
<dbReference type="PANTHER" id="PTHR36582">
    <property type="entry name" value="ANTITOXIN PARD"/>
    <property type="match status" value="1"/>
</dbReference>
<dbReference type="OrthoDB" id="9815501at2"/>
<dbReference type="NCBIfam" id="TIGR02606">
    <property type="entry name" value="antidote_CC2985"/>
    <property type="match status" value="1"/>
</dbReference>
<dbReference type="Gene3D" id="6.10.10.120">
    <property type="entry name" value="Antitoxin ParD1-like"/>
    <property type="match status" value="1"/>
</dbReference>
<gene>
    <name evidence="3" type="ORF">NGAL_HAMBI1145_16440</name>
</gene>
<accession>A0A0T7FDS2</accession>
<comment type="similarity">
    <text evidence="1">Belongs to the ParD antitoxin family.</text>
</comment>
<organism evidence="3 4">
    <name type="scientific">Neorhizobium galegae bv. officinalis</name>
    <dbReference type="NCBI Taxonomy" id="323656"/>
    <lineage>
        <taxon>Bacteria</taxon>
        <taxon>Pseudomonadati</taxon>
        <taxon>Pseudomonadota</taxon>
        <taxon>Alphaproteobacteria</taxon>
        <taxon>Hyphomicrobiales</taxon>
        <taxon>Rhizobiaceae</taxon>
        <taxon>Rhizobium/Agrobacterium group</taxon>
        <taxon>Neorhizobium</taxon>
    </lineage>
</organism>
<dbReference type="CDD" id="cd22231">
    <property type="entry name" value="RHH_NikR_HicB-like"/>
    <property type="match status" value="1"/>
</dbReference>
<evidence type="ECO:0000313" key="3">
    <source>
        <dbReference type="EMBL" id="CDZ33079.1"/>
    </source>
</evidence>
<dbReference type="GO" id="GO:0006355">
    <property type="term" value="P:regulation of DNA-templated transcription"/>
    <property type="evidence" value="ECO:0007669"/>
    <property type="project" value="InterPro"/>
</dbReference>
<dbReference type="InterPro" id="IPR038296">
    <property type="entry name" value="ParD_sf"/>
</dbReference>
<dbReference type="SUPFAM" id="SSF47598">
    <property type="entry name" value="Ribbon-helix-helix"/>
    <property type="match status" value="1"/>
</dbReference>
<evidence type="ECO:0000256" key="2">
    <source>
        <dbReference type="ARBA" id="ARBA00022649"/>
    </source>
</evidence>